<organism evidence="2 3">
    <name type="scientific">Rubrobacter xylanophilus</name>
    <dbReference type="NCBI Taxonomy" id="49319"/>
    <lineage>
        <taxon>Bacteria</taxon>
        <taxon>Bacillati</taxon>
        <taxon>Actinomycetota</taxon>
        <taxon>Rubrobacteria</taxon>
        <taxon>Rubrobacterales</taxon>
        <taxon>Rubrobacteraceae</taxon>
        <taxon>Rubrobacter</taxon>
    </lineage>
</organism>
<feature type="domain" description="Methyltransferase" evidence="1">
    <location>
        <begin position="3"/>
        <end position="92"/>
    </location>
</feature>
<gene>
    <name evidence="2" type="ORF">RxyAA322_27310</name>
</gene>
<name>A0A510HPU6_9ACTN</name>
<dbReference type="InterPro" id="IPR041698">
    <property type="entry name" value="Methyltransf_25"/>
</dbReference>
<evidence type="ECO:0000313" key="3">
    <source>
        <dbReference type="Proteomes" id="UP000318065"/>
    </source>
</evidence>
<dbReference type="EMBL" id="AP019791">
    <property type="protein sequence ID" value="BBL80877.1"/>
    <property type="molecule type" value="Genomic_DNA"/>
</dbReference>
<dbReference type="InterPro" id="IPR029063">
    <property type="entry name" value="SAM-dependent_MTases_sf"/>
</dbReference>
<dbReference type="Pfam" id="PF13649">
    <property type="entry name" value="Methyltransf_25"/>
    <property type="match status" value="1"/>
</dbReference>
<sequence length="214" mass="24029">MVEWGAGTGRVCVPLARRGFEVTAVELSERMIERGRSRDGSVEWVRGDMRGVRLGRCYRLAVCAFNSFLCLTGLQDALTFLRNAREHLLPGGLLGIEVSAFSPEELADPPGGPVLRHDFTRKLEDGHLDRFSVSRYDPALQLLSMRLFYELYGPSGELRDRRAHELTIRVTFRDELELMLRLAGFDVESVYGGFDGEPFTAASDHLVVLARSPR</sequence>
<dbReference type="Gene3D" id="2.20.130.10">
    <property type="entry name" value="CAC2371-like domains"/>
    <property type="match status" value="1"/>
</dbReference>
<evidence type="ECO:0000313" key="2">
    <source>
        <dbReference type="EMBL" id="BBL80877.1"/>
    </source>
</evidence>
<keyword evidence="3" id="KW-1185">Reference proteome</keyword>
<dbReference type="CDD" id="cd02440">
    <property type="entry name" value="AdoMet_MTases"/>
    <property type="match status" value="1"/>
</dbReference>
<reference evidence="2" key="1">
    <citation type="journal article" date="2019" name="Microbiol. Resour. Announc.">
        <title>Complete Genome Sequence of Rubrobacter xylanophilus Strain AA3-22, Isolated from Arima Onsen in Japan.</title>
        <authorList>
            <person name="Tomariguchi N."/>
            <person name="Miyazaki K."/>
        </authorList>
    </citation>
    <scope>NUCLEOTIDE SEQUENCE [LARGE SCALE GENOMIC DNA]</scope>
    <source>
        <strain evidence="2">AA3-22</strain>
    </source>
</reference>
<dbReference type="SUPFAM" id="SSF53335">
    <property type="entry name" value="S-adenosyl-L-methionine-dependent methyltransferases"/>
    <property type="match status" value="1"/>
</dbReference>
<dbReference type="Proteomes" id="UP000318065">
    <property type="component" value="Chromosome"/>
</dbReference>
<accession>A0A510HPU6</accession>
<evidence type="ECO:0000259" key="1">
    <source>
        <dbReference type="Pfam" id="PF13649"/>
    </source>
</evidence>
<protein>
    <recommendedName>
        <fullName evidence="1">Methyltransferase domain-containing protein</fullName>
    </recommendedName>
</protein>
<proteinExistence type="predicted"/>
<dbReference type="AlphaFoldDB" id="A0A510HPU6"/>
<dbReference type="Gene3D" id="3.40.50.150">
    <property type="entry name" value="Vaccinia Virus protein VP39"/>
    <property type="match status" value="1"/>
</dbReference>